<dbReference type="Proteomes" id="UP000249451">
    <property type="component" value="Unassembled WGS sequence"/>
</dbReference>
<dbReference type="GO" id="GO:0016787">
    <property type="term" value="F:hydrolase activity"/>
    <property type="evidence" value="ECO:0007669"/>
    <property type="project" value="UniProtKB-KW"/>
</dbReference>
<protein>
    <submittedName>
        <fullName evidence="1">Alpha/beta hydrolase</fullName>
    </submittedName>
</protein>
<dbReference type="InterPro" id="IPR029058">
    <property type="entry name" value="AB_hydrolase_fold"/>
</dbReference>
<keyword evidence="1" id="KW-0378">Hydrolase</keyword>
<reference evidence="1 2" key="1">
    <citation type="submission" date="2017-11" db="EMBL/GenBank/DDBJ databases">
        <title>Infants hospitalized years apart are colonized by the same room-sourced microbial strains.</title>
        <authorList>
            <person name="Brooks B."/>
            <person name="Olm M.R."/>
            <person name="Firek B.A."/>
            <person name="Baker R."/>
            <person name="Thomas B.C."/>
            <person name="Morowitz M.J."/>
            <person name="Banfield J.F."/>
        </authorList>
    </citation>
    <scope>NUCLEOTIDE SEQUENCE [LARGE SCALE GENOMIC DNA]</scope>
    <source>
        <strain evidence="1">S2_012_000_R3_87</strain>
    </source>
</reference>
<proteinExistence type="predicted"/>
<name>A0A2W5B1G5_9CORY</name>
<dbReference type="PANTHER" id="PTHR33428">
    <property type="entry name" value="CHLOROPHYLLASE-2, CHLOROPLASTIC"/>
    <property type="match status" value="1"/>
</dbReference>
<dbReference type="PANTHER" id="PTHR33428:SF14">
    <property type="entry name" value="CARBOXYLESTERASE TYPE B DOMAIN-CONTAINING PROTEIN"/>
    <property type="match status" value="1"/>
</dbReference>
<sequence length="318" mass="34055">METIHARLAHAEALSTSVSCVADSLKNLVPRLGKRGPHRVLTGDLNFAGIPGRVYTPAEGKGIPGIAFGHDWRVGVKAYHATLRHLASWGFAVAAPDTERGVLPNHRGFASDLETSLQILAGVKLGQGNVTVHPSKLYLAGHGMGAAAAVLAATAREYVKDSFDSYGDKPTLAGVMAVYPADANPSPYDAAQHVDAPGLVLSPGGIHAAPSGNPERLAANWQGEVVYRRMDKASQAGFHENYGRRLVMGSGLPEFAAQETVRGLMTGFVLADESRKYKAFRDPRAELKDTSVKDQLELYRELPENIDVEEALSNIRLG</sequence>
<dbReference type="EMBL" id="QFNY01000118">
    <property type="protein sequence ID" value="PZP00645.1"/>
    <property type="molecule type" value="Genomic_DNA"/>
</dbReference>
<accession>A0A2W5B1G5</accession>
<dbReference type="SUPFAM" id="SSF53474">
    <property type="entry name" value="alpha/beta-Hydrolases"/>
    <property type="match status" value="1"/>
</dbReference>
<gene>
    <name evidence="1" type="ORF">DI609_05935</name>
</gene>
<dbReference type="Gene3D" id="3.40.50.1820">
    <property type="entry name" value="alpha/beta hydrolase"/>
    <property type="match status" value="1"/>
</dbReference>
<dbReference type="AlphaFoldDB" id="A0A2W5B1G5"/>
<evidence type="ECO:0000313" key="2">
    <source>
        <dbReference type="Proteomes" id="UP000249451"/>
    </source>
</evidence>
<organism evidence="1 2">
    <name type="scientific">Corynebacterium urealyticum</name>
    <dbReference type="NCBI Taxonomy" id="43771"/>
    <lineage>
        <taxon>Bacteria</taxon>
        <taxon>Bacillati</taxon>
        <taxon>Actinomycetota</taxon>
        <taxon>Actinomycetes</taxon>
        <taxon>Mycobacteriales</taxon>
        <taxon>Corynebacteriaceae</taxon>
        <taxon>Corynebacterium</taxon>
    </lineage>
</organism>
<evidence type="ECO:0000313" key="1">
    <source>
        <dbReference type="EMBL" id="PZP00645.1"/>
    </source>
</evidence>
<comment type="caution">
    <text evidence="1">The sequence shown here is derived from an EMBL/GenBank/DDBJ whole genome shotgun (WGS) entry which is preliminary data.</text>
</comment>